<evidence type="ECO:0000313" key="2">
    <source>
        <dbReference type="EMBL" id="KRM09024.1"/>
    </source>
</evidence>
<keyword evidence="3" id="KW-1185">Reference proteome</keyword>
<dbReference type="STRING" id="1423735.FC15_GL001816"/>
<dbReference type="InterPro" id="IPR000182">
    <property type="entry name" value="GNAT_dom"/>
</dbReference>
<protein>
    <recommendedName>
        <fullName evidence="1">N-acetyltransferase domain-containing protein</fullName>
    </recommendedName>
</protein>
<evidence type="ECO:0000259" key="1">
    <source>
        <dbReference type="PROSITE" id="PS51186"/>
    </source>
</evidence>
<dbReference type="InterPro" id="IPR016181">
    <property type="entry name" value="Acyl_CoA_acyltransferase"/>
</dbReference>
<dbReference type="Proteomes" id="UP000051315">
    <property type="component" value="Unassembled WGS sequence"/>
</dbReference>
<sequence length="177" mass="19794">MNAMTDDKASITFRLATEADLPTVMTIVAEARQFLHDREIPQWQGPYPTEATFLADIKQRALWVAVRAQKVVLMMTLLHGPDPNYSDIDGEWVQPTSEYLVMHRIAVTRTVAGQGVAQAAFAFALQQAQVLKLVSLRFDTHELNTGMRHLASKKDFTFCGTVLMADGTPRVAYEKLV</sequence>
<dbReference type="Pfam" id="PF00583">
    <property type="entry name" value="Acetyltransf_1"/>
    <property type="match status" value="1"/>
</dbReference>
<gene>
    <name evidence="2" type="ORF">FC15_GL001816</name>
</gene>
<dbReference type="GO" id="GO:0016747">
    <property type="term" value="F:acyltransferase activity, transferring groups other than amino-acyl groups"/>
    <property type="evidence" value="ECO:0007669"/>
    <property type="project" value="InterPro"/>
</dbReference>
<dbReference type="PATRIC" id="fig|1423735.3.peg.1887"/>
<dbReference type="EMBL" id="AZFX01000060">
    <property type="protein sequence ID" value="KRM09024.1"/>
    <property type="molecule type" value="Genomic_DNA"/>
</dbReference>
<comment type="caution">
    <text evidence="2">The sequence shown here is derived from an EMBL/GenBank/DDBJ whole genome shotgun (WGS) entry which is preliminary data.</text>
</comment>
<dbReference type="Gene3D" id="3.40.630.30">
    <property type="match status" value="1"/>
</dbReference>
<name>A0A0R1VTE5_9LACO</name>
<proteinExistence type="predicted"/>
<reference evidence="2 3" key="1">
    <citation type="journal article" date="2015" name="Genome Announc.">
        <title>Expanding the biotechnology potential of lactobacilli through comparative genomics of 213 strains and associated genera.</title>
        <authorList>
            <person name="Sun Z."/>
            <person name="Harris H.M."/>
            <person name="McCann A."/>
            <person name="Guo C."/>
            <person name="Argimon S."/>
            <person name="Zhang W."/>
            <person name="Yang X."/>
            <person name="Jeffery I.B."/>
            <person name="Cooney J.C."/>
            <person name="Kagawa T.F."/>
            <person name="Liu W."/>
            <person name="Song Y."/>
            <person name="Salvetti E."/>
            <person name="Wrobel A."/>
            <person name="Rasinkangas P."/>
            <person name="Parkhill J."/>
            <person name="Rea M.C."/>
            <person name="O'Sullivan O."/>
            <person name="Ritari J."/>
            <person name="Douillard F.P."/>
            <person name="Paul Ross R."/>
            <person name="Yang R."/>
            <person name="Briner A.E."/>
            <person name="Felis G.E."/>
            <person name="de Vos W.M."/>
            <person name="Barrangou R."/>
            <person name="Klaenhammer T.R."/>
            <person name="Caufield P.W."/>
            <person name="Cui Y."/>
            <person name="Zhang H."/>
            <person name="O'Toole P.W."/>
        </authorList>
    </citation>
    <scope>NUCLEOTIDE SEQUENCE [LARGE SCALE GENOMIC DNA]</scope>
    <source>
        <strain evidence="2 3">DSM 17758</strain>
    </source>
</reference>
<feature type="domain" description="N-acetyltransferase" evidence="1">
    <location>
        <begin position="11"/>
        <end position="177"/>
    </location>
</feature>
<dbReference type="SUPFAM" id="SSF55729">
    <property type="entry name" value="Acyl-CoA N-acyltransferases (Nat)"/>
    <property type="match status" value="1"/>
</dbReference>
<organism evidence="2 3">
    <name type="scientific">Lapidilactobacillus concavus DSM 17758</name>
    <dbReference type="NCBI Taxonomy" id="1423735"/>
    <lineage>
        <taxon>Bacteria</taxon>
        <taxon>Bacillati</taxon>
        <taxon>Bacillota</taxon>
        <taxon>Bacilli</taxon>
        <taxon>Lactobacillales</taxon>
        <taxon>Lactobacillaceae</taxon>
        <taxon>Lapidilactobacillus</taxon>
    </lineage>
</organism>
<evidence type="ECO:0000313" key="3">
    <source>
        <dbReference type="Proteomes" id="UP000051315"/>
    </source>
</evidence>
<dbReference type="AlphaFoldDB" id="A0A0R1VTE5"/>
<accession>A0A0R1VTE5</accession>
<dbReference type="PROSITE" id="PS51186">
    <property type="entry name" value="GNAT"/>
    <property type="match status" value="1"/>
</dbReference>